<protein>
    <submittedName>
        <fullName evidence="1">Uncharacterized protein</fullName>
    </submittedName>
</protein>
<proteinExistence type="predicted"/>
<feature type="non-terminal residue" evidence="1">
    <location>
        <position position="1"/>
    </location>
</feature>
<dbReference type="Proteomes" id="UP000321570">
    <property type="component" value="Unassembled WGS sequence"/>
</dbReference>
<evidence type="ECO:0000313" key="1">
    <source>
        <dbReference type="EMBL" id="VUZ52430.1"/>
    </source>
</evidence>
<keyword evidence="2" id="KW-1185">Reference proteome</keyword>
<evidence type="ECO:0000313" key="2">
    <source>
        <dbReference type="Proteomes" id="UP000321570"/>
    </source>
</evidence>
<organism evidence="1 2">
    <name type="scientific">Hymenolepis diminuta</name>
    <name type="common">Rat tapeworm</name>
    <dbReference type="NCBI Taxonomy" id="6216"/>
    <lineage>
        <taxon>Eukaryota</taxon>
        <taxon>Metazoa</taxon>
        <taxon>Spiralia</taxon>
        <taxon>Lophotrochozoa</taxon>
        <taxon>Platyhelminthes</taxon>
        <taxon>Cestoda</taxon>
        <taxon>Eucestoda</taxon>
        <taxon>Cyclophyllidea</taxon>
        <taxon>Hymenolepididae</taxon>
        <taxon>Hymenolepis</taxon>
    </lineage>
</organism>
<dbReference type="AlphaFoldDB" id="A0A564YZ19"/>
<reference evidence="1 2" key="1">
    <citation type="submission" date="2019-07" db="EMBL/GenBank/DDBJ databases">
        <authorList>
            <person name="Jastrzebski P J."/>
            <person name="Paukszto L."/>
            <person name="Jastrzebski P J."/>
        </authorList>
    </citation>
    <scope>NUCLEOTIDE SEQUENCE [LARGE SCALE GENOMIC DNA]</scope>
    <source>
        <strain evidence="1 2">WMS-il1</strain>
    </source>
</reference>
<gene>
    <name evidence="1" type="ORF">WMSIL1_LOCUS10983</name>
</gene>
<name>A0A564YZ19_HYMDI</name>
<accession>A0A564YZ19</accession>
<dbReference type="EMBL" id="CABIJS010000499">
    <property type="protein sequence ID" value="VUZ52430.1"/>
    <property type="molecule type" value="Genomic_DNA"/>
</dbReference>
<sequence>DTDSSALLLTSPVCTVPSFSYNRPDQLKHAYDYILMCVLTRSVGYNQPSLRHTHTKGPQLIQRIFHSSILLLQFSIFP</sequence>